<organism evidence="1 2">
    <name type="scientific">Hymenobacter glaciei</name>
    <dbReference type="NCBI Taxonomy" id="877209"/>
    <lineage>
        <taxon>Bacteria</taxon>
        <taxon>Pseudomonadati</taxon>
        <taxon>Bacteroidota</taxon>
        <taxon>Cytophagia</taxon>
        <taxon>Cytophagales</taxon>
        <taxon>Hymenobacteraceae</taxon>
        <taxon>Hymenobacter</taxon>
    </lineage>
</organism>
<name>A0ABP7T7M5_9BACT</name>
<keyword evidence="2" id="KW-1185">Reference proteome</keyword>
<evidence type="ECO:0008006" key="3">
    <source>
        <dbReference type="Google" id="ProtNLM"/>
    </source>
</evidence>
<dbReference type="RefSeq" id="WP_345049316.1">
    <property type="nucleotide sequence ID" value="NZ_BAABDK010000001.1"/>
</dbReference>
<proteinExistence type="predicted"/>
<gene>
    <name evidence="1" type="ORF">GCM10022409_02420</name>
</gene>
<dbReference type="EMBL" id="BAABDK010000001">
    <property type="protein sequence ID" value="GAA4022233.1"/>
    <property type="molecule type" value="Genomic_DNA"/>
</dbReference>
<comment type="caution">
    <text evidence="1">The sequence shown here is derived from an EMBL/GenBank/DDBJ whole genome shotgun (WGS) entry which is preliminary data.</text>
</comment>
<accession>A0ABP7T7M5</accession>
<evidence type="ECO:0000313" key="1">
    <source>
        <dbReference type="EMBL" id="GAA4022233.1"/>
    </source>
</evidence>
<dbReference type="Proteomes" id="UP001501469">
    <property type="component" value="Unassembled WGS sequence"/>
</dbReference>
<sequence>MVVIAACVRSETYPSATGSTTTRSVSYPQYQAIRTKQQINLSLADQDRFRRYYRTYHSWPLSEQGFVAVSDTNYRLVADLHRQGYTNLDFVTRGTDSLRINFIFQTYNNLTLDRGVTLDGLGRGIPGSFFFVADPVSGITFRQTVAGKPKR</sequence>
<evidence type="ECO:0000313" key="2">
    <source>
        <dbReference type="Proteomes" id="UP001501469"/>
    </source>
</evidence>
<reference evidence="2" key="1">
    <citation type="journal article" date="2019" name="Int. J. Syst. Evol. Microbiol.">
        <title>The Global Catalogue of Microorganisms (GCM) 10K type strain sequencing project: providing services to taxonomists for standard genome sequencing and annotation.</title>
        <authorList>
            <consortium name="The Broad Institute Genomics Platform"/>
            <consortium name="The Broad Institute Genome Sequencing Center for Infectious Disease"/>
            <person name="Wu L."/>
            <person name="Ma J."/>
        </authorList>
    </citation>
    <scope>NUCLEOTIDE SEQUENCE [LARGE SCALE GENOMIC DNA]</scope>
    <source>
        <strain evidence="2">JCM 17225</strain>
    </source>
</reference>
<protein>
    <recommendedName>
        <fullName evidence="3">DUF4136 domain-containing protein</fullName>
    </recommendedName>
</protein>